<dbReference type="HOGENOM" id="CLU_145991_0_0_2"/>
<dbReference type="EMBL" id="CP009530">
    <property type="protein sequence ID" value="AKB56849.1"/>
    <property type="molecule type" value="Genomic_DNA"/>
</dbReference>
<proteinExistence type="predicted"/>
<dbReference type="RefSeq" id="WP_048116924.1">
    <property type="nucleotide sequence ID" value="NZ_CP009530.1"/>
</dbReference>
<evidence type="ECO:0000313" key="1">
    <source>
        <dbReference type="EMBL" id="AKB56849.1"/>
    </source>
</evidence>
<dbReference type="Proteomes" id="UP000033079">
    <property type="component" value="Chromosome"/>
</dbReference>
<dbReference type="AlphaFoldDB" id="A0A0E3R0G4"/>
<evidence type="ECO:0000313" key="2">
    <source>
        <dbReference type="Proteomes" id="UP000033079"/>
    </source>
</evidence>
<dbReference type="PATRIC" id="fig|1434106.5.peg.399"/>
<dbReference type="GeneID" id="24799277"/>
<accession>A0A0E3R0G4</accession>
<dbReference type="KEGG" id="mbar:MSBR2_0333"/>
<name>A0A0E3R0G4_METBA</name>
<reference evidence="1 2" key="1">
    <citation type="submission" date="2014-07" db="EMBL/GenBank/DDBJ databases">
        <title>Methanogenic archaea and the global carbon cycle.</title>
        <authorList>
            <person name="Henriksen J.R."/>
            <person name="Luke J."/>
            <person name="Reinhart S."/>
            <person name="Benedict M.N."/>
            <person name="Youngblut N.D."/>
            <person name="Metcalf M.E."/>
            <person name="Whitaker R.J."/>
            <person name="Metcalf W.W."/>
        </authorList>
    </citation>
    <scope>NUCLEOTIDE SEQUENCE [LARGE SCALE GENOMIC DNA]</scope>
    <source>
        <strain evidence="1 2">227</strain>
    </source>
</reference>
<organism evidence="1 2">
    <name type="scientific">Methanosarcina barkeri 227</name>
    <dbReference type="NCBI Taxonomy" id="1434106"/>
    <lineage>
        <taxon>Archaea</taxon>
        <taxon>Methanobacteriati</taxon>
        <taxon>Methanobacteriota</taxon>
        <taxon>Stenosarchaea group</taxon>
        <taxon>Methanomicrobia</taxon>
        <taxon>Methanosarcinales</taxon>
        <taxon>Methanosarcinaceae</taxon>
        <taxon>Methanosarcina</taxon>
    </lineage>
</organism>
<sequence length="107" mass="12773">MTTRVKGFDEIHKNLEKILNKAEEIDGSQVPLDELLTDSFIKRYTTFETAQNFIDAYDKSPNVDFLLIDKTHEEFNHFIKENTSFENWNEMLNKAYTYWVRKNLGFK</sequence>
<gene>
    <name evidence="1" type="ORF">MSBR2_0333</name>
</gene>
<protein>
    <submittedName>
        <fullName evidence="1">Uncharacterized protein</fullName>
    </submittedName>
</protein>